<name>A0A158JND4_CABCO</name>
<dbReference type="CDD" id="cd19166">
    <property type="entry name" value="HemeO-bac"/>
    <property type="match status" value="1"/>
</dbReference>
<dbReference type="GO" id="GO:0004392">
    <property type="term" value="F:heme oxygenase (decyclizing) activity"/>
    <property type="evidence" value="ECO:0007669"/>
    <property type="project" value="InterPro"/>
</dbReference>
<reference evidence="2" key="1">
    <citation type="submission" date="2016-01" db="EMBL/GenBank/DDBJ databases">
        <authorList>
            <person name="Peeters C."/>
        </authorList>
    </citation>
    <scope>NUCLEOTIDE SEQUENCE [LARGE SCALE GENOMIC DNA]</scope>
</reference>
<protein>
    <submittedName>
        <fullName evidence="1">Heme oxygenase</fullName>
    </submittedName>
</protein>
<organism evidence="1 2">
    <name type="scientific">Caballeronia cordobensis</name>
    <name type="common">Burkholderia cordobensis</name>
    <dbReference type="NCBI Taxonomy" id="1353886"/>
    <lineage>
        <taxon>Bacteria</taxon>
        <taxon>Pseudomonadati</taxon>
        <taxon>Pseudomonadota</taxon>
        <taxon>Betaproteobacteria</taxon>
        <taxon>Burkholderiales</taxon>
        <taxon>Burkholderiaceae</taxon>
        <taxon>Caballeronia</taxon>
    </lineage>
</organism>
<evidence type="ECO:0000313" key="2">
    <source>
        <dbReference type="Proteomes" id="UP000054740"/>
    </source>
</evidence>
<dbReference type="Proteomes" id="UP000054740">
    <property type="component" value="Unassembled WGS sequence"/>
</dbReference>
<keyword evidence="2" id="KW-1185">Reference proteome</keyword>
<dbReference type="GO" id="GO:0006788">
    <property type="term" value="P:heme oxidation"/>
    <property type="evidence" value="ECO:0007669"/>
    <property type="project" value="InterPro"/>
</dbReference>
<proteinExistence type="predicted"/>
<evidence type="ECO:0000313" key="1">
    <source>
        <dbReference type="EMBL" id="SAL69993.1"/>
    </source>
</evidence>
<dbReference type="SUPFAM" id="SSF48613">
    <property type="entry name" value="Heme oxygenase-like"/>
    <property type="match status" value="1"/>
</dbReference>
<dbReference type="Gene3D" id="1.20.910.10">
    <property type="entry name" value="Heme oxygenase-like"/>
    <property type="match status" value="1"/>
</dbReference>
<accession>A0A158JND4</accession>
<dbReference type="InterPro" id="IPR016053">
    <property type="entry name" value="Haem_Oase-like"/>
</dbReference>
<dbReference type="EMBL" id="FCNY02000032">
    <property type="protein sequence ID" value="SAL69993.1"/>
    <property type="molecule type" value="Genomic_DNA"/>
</dbReference>
<sequence>MPLDLLSRLKHETAACHARLEDALDLMRDDLQRDEYIALLERFYGYVAPWEEAVAACMPASLADFFDARRKAPLLAADLAALTGKQPQLDPCHDLPRMHTLGDAFGSMYVMEGSTLGGRFIAPHVATRLHLEPGVGNAYFDGYGPRTGSMWNAFRATAAASVPERESDDAVQAAIATFESLRVWLCPEAVEIEAAPGAAS</sequence>
<gene>
    <name evidence="1" type="ORF">AWB70_07045</name>
</gene>
<dbReference type="InterPro" id="IPR016084">
    <property type="entry name" value="Haem_Oase-like_multi-hlx"/>
</dbReference>
<dbReference type="RefSeq" id="WP_053568314.1">
    <property type="nucleotide sequence ID" value="NZ_FCNY02000032.1"/>
</dbReference>
<dbReference type="AlphaFoldDB" id="A0A158JND4"/>
<dbReference type="Pfam" id="PF01126">
    <property type="entry name" value="Heme_oxygenase"/>
    <property type="match status" value="1"/>
</dbReference>